<gene>
    <name evidence="2" type="ORF">CALCODRAFT_482320</name>
</gene>
<dbReference type="EMBL" id="KV423950">
    <property type="protein sequence ID" value="KZT58549.1"/>
    <property type="molecule type" value="Genomic_DNA"/>
</dbReference>
<keyword evidence="3" id="KW-1185">Reference proteome</keyword>
<dbReference type="STRING" id="1353952.A0A165GVS7"/>
<reference evidence="2 3" key="1">
    <citation type="journal article" date="2016" name="Mol. Biol. Evol.">
        <title>Comparative Genomics of Early-Diverging Mushroom-Forming Fungi Provides Insights into the Origins of Lignocellulose Decay Capabilities.</title>
        <authorList>
            <person name="Nagy L.G."/>
            <person name="Riley R."/>
            <person name="Tritt A."/>
            <person name="Adam C."/>
            <person name="Daum C."/>
            <person name="Floudas D."/>
            <person name="Sun H."/>
            <person name="Yadav J.S."/>
            <person name="Pangilinan J."/>
            <person name="Larsson K.H."/>
            <person name="Matsuura K."/>
            <person name="Barry K."/>
            <person name="Labutti K."/>
            <person name="Kuo R."/>
            <person name="Ohm R.A."/>
            <person name="Bhattacharya S.S."/>
            <person name="Shirouzu T."/>
            <person name="Yoshinaga Y."/>
            <person name="Martin F.M."/>
            <person name="Grigoriev I.V."/>
            <person name="Hibbett D.S."/>
        </authorList>
    </citation>
    <scope>NUCLEOTIDE SEQUENCE [LARGE SCALE GENOMIC DNA]</scope>
    <source>
        <strain evidence="2 3">HHB12733</strain>
    </source>
</reference>
<sequence>MPLLESREPDEVKEWVGLMELWFEAREVEVGKLMLKAQAGLREPELVVAWYHLDKATYQPMSFADWSKELIAYSSNQDVDTYIHDLHSDDNWLDMANHLTEDQLCTIVKAGLLDDLHACMCLDNNLRTAKTLKELASGLSKLEEVLSLDNNRIKAATSHHYKREQKDVPELHKKVIHDAHDALGHFGEAKVLEVVRKSFFWPHMQQTVHKY</sequence>
<feature type="domain" description="Integrase zinc-binding" evidence="1">
    <location>
        <begin position="170"/>
        <end position="211"/>
    </location>
</feature>
<dbReference type="Gene3D" id="1.10.340.70">
    <property type="match status" value="1"/>
</dbReference>
<dbReference type="Proteomes" id="UP000076842">
    <property type="component" value="Unassembled WGS sequence"/>
</dbReference>
<dbReference type="InParanoid" id="A0A165GVS7"/>
<proteinExistence type="predicted"/>
<protein>
    <recommendedName>
        <fullName evidence="1">Integrase zinc-binding domain-containing protein</fullName>
    </recommendedName>
</protein>
<evidence type="ECO:0000259" key="1">
    <source>
        <dbReference type="Pfam" id="PF17921"/>
    </source>
</evidence>
<dbReference type="Pfam" id="PF17921">
    <property type="entry name" value="Integrase_H2C2"/>
    <property type="match status" value="1"/>
</dbReference>
<dbReference type="OrthoDB" id="8067401at2759"/>
<evidence type="ECO:0000313" key="3">
    <source>
        <dbReference type="Proteomes" id="UP000076842"/>
    </source>
</evidence>
<evidence type="ECO:0000313" key="2">
    <source>
        <dbReference type="EMBL" id="KZT58549.1"/>
    </source>
</evidence>
<name>A0A165GVS7_9BASI</name>
<dbReference type="InterPro" id="IPR041588">
    <property type="entry name" value="Integrase_H2C2"/>
</dbReference>
<organism evidence="2 3">
    <name type="scientific">Calocera cornea HHB12733</name>
    <dbReference type="NCBI Taxonomy" id="1353952"/>
    <lineage>
        <taxon>Eukaryota</taxon>
        <taxon>Fungi</taxon>
        <taxon>Dikarya</taxon>
        <taxon>Basidiomycota</taxon>
        <taxon>Agaricomycotina</taxon>
        <taxon>Dacrymycetes</taxon>
        <taxon>Dacrymycetales</taxon>
        <taxon>Dacrymycetaceae</taxon>
        <taxon>Calocera</taxon>
    </lineage>
</organism>
<dbReference type="AlphaFoldDB" id="A0A165GVS7"/>
<accession>A0A165GVS7</accession>